<dbReference type="AlphaFoldDB" id="A0A0C9WVY8"/>
<reference evidence="2" key="2">
    <citation type="submission" date="2015-01" db="EMBL/GenBank/DDBJ databases">
        <title>Evolutionary Origins and Diversification of the Mycorrhizal Mutualists.</title>
        <authorList>
            <consortium name="DOE Joint Genome Institute"/>
            <consortium name="Mycorrhizal Genomics Consortium"/>
            <person name="Kohler A."/>
            <person name="Kuo A."/>
            <person name="Nagy L.G."/>
            <person name="Floudas D."/>
            <person name="Copeland A."/>
            <person name="Barry K.W."/>
            <person name="Cichocki N."/>
            <person name="Veneault-Fourrey C."/>
            <person name="LaButti K."/>
            <person name="Lindquist E.A."/>
            <person name="Lipzen A."/>
            <person name="Lundell T."/>
            <person name="Morin E."/>
            <person name="Murat C."/>
            <person name="Riley R."/>
            <person name="Ohm R."/>
            <person name="Sun H."/>
            <person name="Tunlid A."/>
            <person name="Henrissat B."/>
            <person name="Grigoriev I.V."/>
            <person name="Hibbett D.S."/>
            <person name="Martin F."/>
        </authorList>
    </citation>
    <scope>NUCLEOTIDE SEQUENCE [LARGE SCALE GENOMIC DNA]</scope>
    <source>
        <strain evidence="2">LaAM-08-1</strain>
    </source>
</reference>
<evidence type="ECO:0000313" key="1">
    <source>
        <dbReference type="EMBL" id="KIK03760.1"/>
    </source>
</evidence>
<gene>
    <name evidence="1" type="ORF">K443DRAFT_459788</name>
</gene>
<sequence>MENTNTIIVQGITERMFTYSSLELFDSVKIKESALVSFVTAAQGELQQAAMATTSSLSPKTARLKPMVLV</sequence>
<reference evidence="1 2" key="1">
    <citation type="submission" date="2014-04" db="EMBL/GenBank/DDBJ databases">
        <authorList>
            <consortium name="DOE Joint Genome Institute"/>
            <person name="Kuo A."/>
            <person name="Kohler A."/>
            <person name="Nagy L.G."/>
            <person name="Floudas D."/>
            <person name="Copeland A."/>
            <person name="Barry K.W."/>
            <person name="Cichocki N."/>
            <person name="Veneault-Fourrey C."/>
            <person name="LaButti K."/>
            <person name="Lindquist E.A."/>
            <person name="Lipzen A."/>
            <person name="Lundell T."/>
            <person name="Morin E."/>
            <person name="Murat C."/>
            <person name="Sun H."/>
            <person name="Tunlid A."/>
            <person name="Henrissat B."/>
            <person name="Grigoriev I.V."/>
            <person name="Hibbett D.S."/>
            <person name="Martin F."/>
            <person name="Nordberg H.P."/>
            <person name="Cantor M.N."/>
            <person name="Hua S.X."/>
        </authorList>
    </citation>
    <scope>NUCLEOTIDE SEQUENCE [LARGE SCALE GENOMIC DNA]</scope>
    <source>
        <strain evidence="1 2">LaAM-08-1</strain>
    </source>
</reference>
<dbReference type="Proteomes" id="UP000054477">
    <property type="component" value="Unassembled WGS sequence"/>
</dbReference>
<proteinExistence type="predicted"/>
<dbReference type="EMBL" id="KN838576">
    <property type="protein sequence ID" value="KIK03760.1"/>
    <property type="molecule type" value="Genomic_DNA"/>
</dbReference>
<organism evidence="1 2">
    <name type="scientific">Laccaria amethystina LaAM-08-1</name>
    <dbReference type="NCBI Taxonomy" id="1095629"/>
    <lineage>
        <taxon>Eukaryota</taxon>
        <taxon>Fungi</taxon>
        <taxon>Dikarya</taxon>
        <taxon>Basidiomycota</taxon>
        <taxon>Agaricomycotina</taxon>
        <taxon>Agaricomycetes</taxon>
        <taxon>Agaricomycetidae</taxon>
        <taxon>Agaricales</taxon>
        <taxon>Agaricineae</taxon>
        <taxon>Hydnangiaceae</taxon>
        <taxon>Laccaria</taxon>
    </lineage>
</organism>
<evidence type="ECO:0000313" key="2">
    <source>
        <dbReference type="Proteomes" id="UP000054477"/>
    </source>
</evidence>
<keyword evidence="2" id="KW-1185">Reference proteome</keyword>
<name>A0A0C9WVY8_9AGAR</name>
<protein>
    <submittedName>
        <fullName evidence="1">Uncharacterized protein</fullName>
    </submittedName>
</protein>
<dbReference type="HOGENOM" id="CLU_2758163_0_0_1"/>
<accession>A0A0C9WVY8</accession>